<organism evidence="5 6">
    <name type="scientific">Candidatus Fervidibacter japonicus</name>
    <dbReference type="NCBI Taxonomy" id="2035412"/>
    <lineage>
        <taxon>Bacteria</taxon>
        <taxon>Candidatus Fervidibacterota</taxon>
        <taxon>Candidatus Fervidibacter</taxon>
    </lineage>
</organism>
<protein>
    <submittedName>
        <fullName evidence="5">Uronate dehydrogenase</fullName>
        <ecNumber evidence="5">1.1.1.203</ecNumber>
    </submittedName>
</protein>
<dbReference type="Gene3D" id="3.40.50.720">
    <property type="entry name" value="NAD(P)-binding Rossmann-like Domain"/>
    <property type="match status" value="1"/>
</dbReference>
<proteinExistence type="inferred from homology"/>
<evidence type="ECO:0000256" key="1">
    <source>
        <dbReference type="ARBA" id="ARBA00007637"/>
    </source>
</evidence>
<dbReference type="InterPro" id="IPR036291">
    <property type="entry name" value="NAD(P)-bd_dom_sf"/>
</dbReference>
<accession>A0A2H5X8L6</accession>
<keyword evidence="2 5" id="KW-0560">Oxidoreductase</keyword>
<evidence type="ECO:0000256" key="3">
    <source>
        <dbReference type="ARBA" id="ARBA00023027"/>
    </source>
</evidence>
<keyword evidence="3" id="KW-0520">NAD</keyword>
<reference evidence="6" key="1">
    <citation type="submission" date="2017-09" db="EMBL/GenBank/DDBJ databases">
        <title>Metaegenomics of thermophilic ammonia-oxidizing enrichment culture.</title>
        <authorList>
            <person name="Kato S."/>
            <person name="Suzuki K."/>
        </authorList>
    </citation>
    <scope>NUCLEOTIDE SEQUENCE [LARGE SCALE GENOMIC DNA]</scope>
</reference>
<evidence type="ECO:0000259" key="4">
    <source>
        <dbReference type="Pfam" id="PF01370"/>
    </source>
</evidence>
<comment type="similarity">
    <text evidence="1">Belongs to the NAD(P)-dependent epimerase/dehydratase family.</text>
</comment>
<dbReference type="Proteomes" id="UP000236173">
    <property type="component" value="Unassembled WGS sequence"/>
</dbReference>
<dbReference type="AlphaFoldDB" id="A0A2H5X8L6"/>
<feature type="domain" description="NAD-dependent epimerase/dehydratase" evidence="4">
    <location>
        <begin position="5"/>
        <end position="161"/>
    </location>
</feature>
<dbReference type="InterPro" id="IPR001509">
    <property type="entry name" value="Epimerase_deHydtase"/>
</dbReference>
<evidence type="ECO:0000256" key="2">
    <source>
        <dbReference type="ARBA" id="ARBA00023002"/>
    </source>
</evidence>
<dbReference type="PANTHER" id="PTHR43103:SF5">
    <property type="entry name" value="4-EPIMERASE, PUTATIVE (AFU_ORTHOLOGUE AFUA_7G00360)-RELATED"/>
    <property type="match status" value="1"/>
</dbReference>
<dbReference type="GO" id="GO:0050388">
    <property type="term" value="F:uronate dehydrogenase activity"/>
    <property type="evidence" value="ECO:0007669"/>
    <property type="project" value="UniProtKB-EC"/>
</dbReference>
<dbReference type="EC" id="1.1.1.203" evidence="5"/>
<evidence type="ECO:0000313" key="6">
    <source>
        <dbReference type="Proteomes" id="UP000236173"/>
    </source>
</evidence>
<dbReference type="PANTHER" id="PTHR43103">
    <property type="entry name" value="NUCLEOSIDE-DIPHOSPHATE-SUGAR EPIMERASE"/>
    <property type="match status" value="1"/>
</dbReference>
<dbReference type="Pfam" id="PF01370">
    <property type="entry name" value="Epimerase"/>
    <property type="match status" value="1"/>
</dbReference>
<evidence type="ECO:0000313" key="5">
    <source>
        <dbReference type="EMBL" id="GBC97533.1"/>
    </source>
</evidence>
<name>A0A2H5X8L6_9BACT</name>
<dbReference type="SUPFAM" id="SSF51735">
    <property type="entry name" value="NAD(P)-binding Rossmann-fold domains"/>
    <property type="match status" value="1"/>
</dbReference>
<dbReference type="EMBL" id="BEHT01000001">
    <property type="protein sequence ID" value="GBC97533.1"/>
    <property type="molecule type" value="Genomic_DNA"/>
</dbReference>
<sequence>MRERILVTGAAGRIGTAIAPLLREHFALRLLDVRSLTPEGDDEVVAADIRDLDAMRRACEGVTAMVHLAAVPDEDDFVTRLLPINLLGVYTAFEAARQAGVRKVVFASTCQTILNYAPDIWVTPEMPVRPVTVYACTKVFGEALARYYADRFGMSMVCLRIGWFQPYDSELLRREPAMLAMWCSPKDLTQLIVKSIRSDVTFAVFFAVSNNLKRRWDISNAQQLVGYAPQDNAADFFVGEGA</sequence>
<dbReference type="CDD" id="cd08946">
    <property type="entry name" value="SDR_e"/>
    <property type="match status" value="1"/>
</dbReference>
<gene>
    <name evidence="5" type="primary">udh_1</name>
    <name evidence="5" type="ORF">HRbin17_00020</name>
</gene>
<comment type="caution">
    <text evidence="5">The sequence shown here is derived from an EMBL/GenBank/DDBJ whole genome shotgun (WGS) entry which is preliminary data.</text>
</comment>